<sequence>MNKPVGYLMNSSTGLSGERGLYYDYIFASNGVFIEAESPLIAARIPVADCDIRGLAPIEPKISLTYGSIPQRFFDLALDLFLSDREIEQYVAITGEAGYQFYIPVQDKSAGSVVYEVGKSVVLEIHSHGHGGAWFSGTDNIDETGLKLYGVVGKLAATPIVKLRIGVYGYFRELFWNEVFDGSLAGALEYEEKEVLGEDDLQDLAAGNAGRQKNPGRWLRWDRLFRR</sequence>
<dbReference type="EMBL" id="LAZR01043902">
    <property type="protein sequence ID" value="KKL05975.1"/>
    <property type="molecule type" value="Genomic_DNA"/>
</dbReference>
<evidence type="ECO:0000313" key="1">
    <source>
        <dbReference type="EMBL" id="KKL05975.1"/>
    </source>
</evidence>
<reference evidence="1" key="1">
    <citation type="journal article" date="2015" name="Nature">
        <title>Complex archaea that bridge the gap between prokaryotes and eukaryotes.</title>
        <authorList>
            <person name="Spang A."/>
            <person name="Saw J.H."/>
            <person name="Jorgensen S.L."/>
            <person name="Zaremba-Niedzwiedzka K."/>
            <person name="Martijn J."/>
            <person name="Lind A.E."/>
            <person name="van Eijk R."/>
            <person name="Schleper C."/>
            <person name="Guy L."/>
            <person name="Ettema T.J."/>
        </authorList>
    </citation>
    <scope>NUCLEOTIDE SEQUENCE</scope>
</reference>
<protein>
    <recommendedName>
        <fullName evidence="2">JAB domain-containing protein</fullName>
    </recommendedName>
</protein>
<name>A0A0F9A927_9ZZZZ</name>
<gene>
    <name evidence="1" type="ORF">LCGC14_2600660</name>
</gene>
<accession>A0A0F9A927</accession>
<comment type="caution">
    <text evidence="1">The sequence shown here is derived from an EMBL/GenBank/DDBJ whole genome shotgun (WGS) entry which is preliminary data.</text>
</comment>
<evidence type="ECO:0008006" key="2">
    <source>
        <dbReference type="Google" id="ProtNLM"/>
    </source>
</evidence>
<proteinExistence type="predicted"/>
<organism evidence="1">
    <name type="scientific">marine sediment metagenome</name>
    <dbReference type="NCBI Taxonomy" id="412755"/>
    <lineage>
        <taxon>unclassified sequences</taxon>
        <taxon>metagenomes</taxon>
        <taxon>ecological metagenomes</taxon>
    </lineage>
</organism>
<dbReference type="AlphaFoldDB" id="A0A0F9A927"/>